<proteinExistence type="predicted"/>
<accession>A0ACC5RCP4</accession>
<evidence type="ECO:0000313" key="2">
    <source>
        <dbReference type="Proteomes" id="UP000616151"/>
    </source>
</evidence>
<name>A0ACC5RCP4_9HYPH</name>
<dbReference type="EMBL" id="JAENHL010000008">
    <property type="protein sequence ID" value="MBK1870466.1"/>
    <property type="molecule type" value="Genomic_DNA"/>
</dbReference>
<gene>
    <name evidence="1" type="ORF">JHL16_29140</name>
</gene>
<reference evidence="1" key="1">
    <citation type="submission" date="2021-01" db="EMBL/GenBank/DDBJ databases">
        <authorList>
            <person name="Sun Q."/>
        </authorList>
    </citation>
    <scope>NUCLEOTIDE SEQUENCE</scope>
    <source>
        <strain evidence="1">YIM B02566</strain>
    </source>
</reference>
<sequence length="125" mass="13600">MTEPYYPDLSPIKTGLAGKCPRCGRGRLFAGYLSVAKNCSSCGLSFDFADAGDGAAWFVMLFVCFFGVGSILGIEVAYSPPFWAHLLIAIPFIILLPLVLLRPAKGILLCQQWKTKAQEGRLTPK</sequence>
<dbReference type="Proteomes" id="UP000616151">
    <property type="component" value="Unassembled WGS sequence"/>
</dbReference>
<evidence type="ECO:0000313" key="1">
    <source>
        <dbReference type="EMBL" id="MBK1870466.1"/>
    </source>
</evidence>
<organism evidence="1 2">
    <name type="scientific">Taklimakanibacter albus</name>
    <dbReference type="NCBI Taxonomy" id="2800327"/>
    <lineage>
        <taxon>Bacteria</taxon>
        <taxon>Pseudomonadati</taxon>
        <taxon>Pseudomonadota</taxon>
        <taxon>Alphaproteobacteria</taxon>
        <taxon>Hyphomicrobiales</taxon>
        <taxon>Aestuariivirgaceae</taxon>
        <taxon>Taklimakanibacter</taxon>
    </lineage>
</organism>
<comment type="caution">
    <text evidence="1">The sequence shown here is derived from an EMBL/GenBank/DDBJ whole genome shotgun (WGS) entry which is preliminary data.</text>
</comment>
<keyword evidence="2" id="KW-1185">Reference proteome</keyword>
<protein>
    <submittedName>
        <fullName evidence="1">DUF983 domain-containing protein</fullName>
    </submittedName>
</protein>